<evidence type="ECO:0000256" key="1">
    <source>
        <dbReference type="ARBA" id="ARBA00004138"/>
    </source>
</evidence>
<dbReference type="InterPro" id="IPR011047">
    <property type="entry name" value="Quinoprotein_ADH-like_sf"/>
</dbReference>
<evidence type="ECO:0000256" key="4">
    <source>
        <dbReference type="ARBA" id="ARBA00023069"/>
    </source>
</evidence>
<evidence type="ECO:0000256" key="2">
    <source>
        <dbReference type="ARBA" id="ARBA00022574"/>
    </source>
</evidence>
<dbReference type="SUPFAM" id="SSF50998">
    <property type="entry name" value="Quinoprotein alcohol dehydrogenase-like"/>
    <property type="match status" value="1"/>
</dbReference>
<dbReference type="InterPro" id="IPR001680">
    <property type="entry name" value="WD40_rpt"/>
</dbReference>
<protein>
    <submittedName>
        <fullName evidence="7">WD40 repeat protein</fullName>
    </submittedName>
</protein>
<dbReference type="EMBL" id="JACHBI010000002">
    <property type="protein sequence ID" value="MBB5573029.1"/>
    <property type="molecule type" value="Genomic_DNA"/>
</dbReference>
<evidence type="ECO:0000259" key="6">
    <source>
        <dbReference type="Pfam" id="PF12894"/>
    </source>
</evidence>
<keyword evidence="8" id="KW-1185">Reference proteome</keyword>
<evidence type="ECO:0000313" key="7">
    <source>
        <dbReference type="EMBL" id="MBB5573029.1"/>
    </source>
</evidence>
<dbReference type="RefSeq" id="WP_107109246.1">
    <property type="nucleotide sequence ID" value="NZ_JACHBI010000002.1"/>
</dbReference>
<comment type="caution">
    <text evidence="7">The sequence shown here is derived from an EMBL/GenBank/DDBJ whole genome shotgun (WGS) entry which is preliminary data.</text>
</comment>
<feature type="domain" description="Anaphase-promoting complex subunit 4-like WD40" evidence="6">
    <location>
        <begin position="263"/>
        <end position="328"/>
    </location>
</feature>
<keyword evidence="5" id="KW-0966">Cell projection</keyword>
<keyword evidence="4" id="KW-0969">Cilium</keyword>
<keyword evidence="2" id="KW-0853">WD repeat</keyword>
<organism evidence="7 8">
    <name type="scientific">Rhizobium paranaense</name>
    <dbReference type="NCBI Taxonomy" id="1650438"/>
    <lineage>
        <taxon>Bacteria</taxon>
        <taxon>Pseudomonadati</taxon>
        <taxon>Pseudomonadota</taxon>
        <taxon>Alphaproteobacteria</taxon>
        <taxon>Hyphomicrobiales</taxon>
        <taxon>Rhizobiaceae</taxon>
        <taxon>Rhizobium/Agrobacterium group</taxon>
        <taxon>Rhizobium</taxon>
    </lineage>
</organism>
<evidence type="ECO:0000313" key="8">
    <source>
        <dbReference type="Proteomes" id="UP000549882"/>
    </source>
</evidence>
<name>A0A7W8XP53_9HYPH</name>
<keyword evidence="3" id="KW-0677">Repeat</keyword>
<reference evidence="7 8" key="1">
    <citation type="submission" date="2020-08" db="EMBL/GenBank/DDBJ databases">
        <title>Genomic Encyclopedia of Type Strains, Phase IV (KMG-V): Genome sequencing to study the core and pangenomes of soil and plant-associated prokaryotes.</title>
        <authorList>
            <person name="Whitman W."/>
        </authorList>
    </citation>
    <scope>NUCLEOTIDE SEQUENCE [LARGE SCALE GENOMIC DNA]</scope>
    <source>
        <strain evidence="7 8">SEMIA 4064</strain>
    </source>
</reference>
<evidence type="ECO:0000256" key="5">
    <source>
        <dbReference type="ARBA" id="ARBA00023273"/>
    </source>
</evidence>
<accession>A0A7W8XP53</accession>
<dbReference type="Pfam" id="PF00400">
    <property type="entry name" value="WD40"/>
    <property type="match status" value="1"/>
</dbReference>
<dbReference type="PANTHER" id="PTHR15722">
    <property type="entry name" value="IFT140/172-RELATED"/>
    <property type="match status" value="1"/>
</dbReference>
<dbReference type="Gene3D" id="2.130.10.10">
    <property type="entry name" value="YVTN repeat-like/Quinoprotein amine dehydrogenase"/>
    <property type="match status" value="2"/>
</dbReference>
<comment type="subcellular location">
    <subcellularLocation>
        <location evidence="1">Cell projection</location>
        <location evidence="1">Cilium</location>
    </subcellularLocation>
</comment>
<evidence type="ECO:0000256" key="3">
    <source>
        <dbReference type="ARBA" id="ARBA00022737"/>
    </source>
</evidence>
<dbReference type="InterPro" id="IPR015943">
    <property type="entry name" value="WD40/YVTN_repeat-like_dom_sf"/>
</dbReference>
<dbReference type="Proteomes" id="UP000549882">
    <property type="component" value="Unassembled WGS sequence"/>
</dbReference>
<dbReference type="InterPro" id="IPR024977">
    <property type="entry name" value="Apc4-like_WD40_dom"/>
</dbReference>
<gene>
    <name evidence="7" type="ORF">GGD50_001633</name>
</gene>
<proteinExistence type="predicted"/>
<dbReference type="AlphaFoldDB" id="A0A7W8XP53"/>
<dbReference type="Pfam" id="PF12894">
    <property type="entry name" value="ANAPC4_WD40"/>
    <property type="match status" value="1"/>
</dbReference>
<sequence>MPTVAPLDIDGHVLAVEFLGDTPFFASAAGAIHRLEGGEKVTEAHQGMLTCIRDPHSDSLISGGEDGKVLRIAADGGVTVLAEAPRKWITQVAAGPQGAVAYAYGKSSFVRLADGSIKEFTEERTVEGIAFAPKGLRIAVARYNGVSLHWVGMAAQPVNLEWKGAHTGVTFSPDGQFVVTSMQENALHGWKMDAKPGAEARHMRMTGYPAKVKSLSWSNKGKWLASSGAPAAIVWPFQGKDGPMGKAPLELGTRGNIMATSVKFHPVEDILAIGFIDGMILAVRIGDSKEALLRRPGKGAITSMSWSKSGKLLAFASEAGDCGVVDVSA</sequence>